<dbReference type="EMBL" id="FR695873">
    <property type="protein sequence ID" value="CBX29727.1"/>
    <property type="molecule type" value="Genomic_DNA"/>
</dbReference>
<accession>E1YGN3</accession>
<sequence>MLQLEFIFNLFSFIIIKRHGQAVILKSYSTLFFVPADKSKDAKCLIVCC</sequence>
<gene>
    <name evidence="1" type="ORF">N47_F14220</name>
</gene>
<organism evidence="1">
    <name type="scientific">uncultured Desulfobacterium sp</name>
    <dbReference type="NCBI Taxonomy" id="201089"/>
    <lineage>
        <taxon>Bacteria</taxon>
        <taxon>Pseudomonadati</taxon>
        <taxon>Thermodesulfobacteriota</taxon>
        <taxon>Desulfobacteria</taxon>
        <taxon>Desulfobacterales</taxon>
        <taxon>Desulfobacteriaceae</taxon>
        <taxon>Desulfobacterium</taxon>
        <taxon>environmental samples</taxon>
    </lineage>
</organism>
<protein>
    <submittedName>
        <fullName evidence="1">Uncharacterized protein</fullName>
    </submittedName>
</protein>
<proteinExistence type="predicted"/>
<name>E1YGN3_9BACT</name>
<reference evidence="1" key="1">
    <citation type="journal article" date="2011" name="Environ. Microbiol.">
        <title>Genomic insights into the metabolic potential of the polycyclic aromatic hydrocarbon degrading sulfate-reducing Deltaproteobacterium N47.</title>
        <authorList>
            <person name="Bergmann F."/>
            <person name="Selesi D."/>
            <person name="Weinmaier T."/>
            <person name="Tischler P."/>
            <person name="Rattei T."/>
            <person name="Meckenstock R.U."/>
        </authorList>
    </citation>
    <scope>NUCLEOTIDE SEQUENCE</scope>
</reference>
<dbReference type="AlphaFoldDB" id="E1YGN3"/>
<evidence type="ECO:0000313" key="1">
    <source>
        <dbReference type="EMBL" id="CBX29727.1"/>
    </source>
</evidence>